<keyword evidence="1" id="KW-1133">Transmembrane helix</keyword>
<keyword evidence="1" id="KW-0472">Membrane</keyword>
<name>A0ABX0Y4Q0_9ACTN</name>
<dbReference type="RefSeq" id="WP_167927911.1">
    <property type="nucleotide sequence ID" value="NZ_JAATVY010000024.1"/>
</dbReference>
<protein>
    <submittedName>
        <fullName evidence="2">Uncharacterized protein</fullName>
    </submittedName>
</protein>
<gene>
    <name evidence="2" type="ORF">HC031_25300</name>
</gene>
<sequence>MVRRIGALLAVALPPWAIACLLAVVASPLFGDGTAAARQMFRDLFLTPNALIPIVVFVACLAVIAIVERGRFFSASQHWAVGGLLALAATTAVAILGLVWGGAYVCYWLLFWSVCSGYWALVWLAGAYAWRSLAVARLEKSPVQAYGNSR</sequence>
<comment type="caution">
    <text evidence="2">The sequence shown here is derived from an EMBL/GenBank/DDBJ whole genome shotgun (WGS) entry which is preliminary data.</text>
</comment>
<keyword evidence="3" id="KW-1185">Reference proteome</keyword>
<dbReference type="PROSITE" id="PS51257">
    <property type="entry name" value="PROKAR_LIPOPROTEIN"/>
    <property type="match status" value="1"/>
</dbReference>
<feature type="transmembrane region" description="Helical" evidence="1">
    <location>
        <begin position="79"/>
        <end position="101"/>
    </location>
</feature>
<feature type="transmembrane region" description="Helical" evidence="1">
    <location>
        <begin position="107"/>
        <end position="130"/>
    </location>
</feature>
<dbReference type="Proteomes" id="UP000722989">
    <property type="component" value="Unassembled WGS sequence"/>
</dbReference>
<evidence type="ECO:0000313" key="3">
    <source>
        <dbReference type="Proteomes" id="UP000722989"/>
    </source>
</evidence>
<accession>A0ABX0Y4Q0</accession>
<feature type="transmembrane region" description="Helical" evidence="1">
    <location>
        <begin position="50"/>
        <end position="67"/>
    </location>
</feature>
<reference evidence="2 3" key="1">
    <citation type="submission" date="2020-03" db="EMBL/GenBank/DDBJ databases">
        <title>WGS of the type strain of Planosporangium spp.</title>
        <authorList>
            <person name="Thawai C."/>
        </authorList>
    </citation>
    <scope>NUCLEOTIDE SEQUENCE [LARGE SCALE GENOMIC DNA]</scope>
    <source>
        <strain evidence="2 3">TBRC 5610</strain>
    </source>
</reference>
<evidence type="ECO:0000313" key="2">
    <source>
        <dbReference type="EMBL" id="NJC73008.1"/>
    </source>
</evidence>
<organism evidence="2 3">
    <name type="scientific">Planosporangium thailandense</name>
    <dbReference type="NCBI Taxonomy" id="765197"/>
    <lineage>
        <taxon>Bacteria</taxon>
        <taxon>Bacillati</taxon>
        <taxon>Actinomycetota</taxon>
        <taxon>Actinomycetes</taxon>
        <taxon>Micromonosporales</taxon>
        <taxon>Micromonosporaceae</taxon>
        <taxon>Planosporangium</taxon>
    </lineage>
</organism>
<proteinExistence type="predicted"/>
<dbReference type="EMBL" id="JAATVY010000024">
    <property type="protein sequence ID" value="NJC73008.1"/>
    <property type="molecule type" value="Genomic_DNA"/>
</dbReference>
<evidence type="ECO:0000256" key="1">
    <source>
        <dbReference type="SAM" id="Phobius"/>
    </source>
</evidence>
<keyword evidence="1" id="KW-0812">Transmembrane</keyword>